<dbReference type="Pfam" id="PF01938">
    <property type="entry name" value="TRAM"/>
    <property type="match status" value="1"/>
</dbReference>
<evidence type="ECO:0000256" key="2">
    <source>
        <dbReference type="ARBA" id="ARBA00022679"/>
    </source>
</evidence>
<comment type="similarity">
    <text evidence="4">Belongs to the class I-like SAM-binding methyltransferase superfamily. RNA M5U methyltransferase family.</text>
</comment>
<dbReference type="InterPro" id="IPR010280">
    <property type="entry name" value="U5_MeTrfase_fam"/>
</dbReference>
<keyword evidence="1 4" id="KW-0489">Methyltransferase</keyword>
<evidence type="ECO:0000256" key="3">
    <source>
        <dbReference type="ARBA" id="ARBA00022691"/>
    </source>
</evidence>
<dbReference type="InterPro" id="IPR029063">
    <property type="entry name" value="SAM-dependent_MTases_sf"/>
</dbReference>
<organism evidence="7 8">
    <name type="scientific">Limosilactobacillus fermentum</name>
    <name type="common">Lactobacillus fermentum</name>
    <dbReference type="NCBI Taxonomy" id="1613"/>
    <lineage>
        <taxon>Bacteria</taxon>
        <taxon>Bacillati</taxon>
        <taxon>Bacillota</taxon>
        <taxon>Bacilli</taxon>
        <taxon>Lactobacillales</taxon>
        <taxon>Lactobacillaceae</taxon>
        <taxon>Limosilactobacillus</taxon>
    </lineage>
</organism>
<evidence type="ECO:0000256" key="5">
    <source>
        <dbReference type="PROSITE-ProRule" id="PRU10015"/>
    </source>
</evidence>
<proteinExistence type="inferred from homology"/>
<dbReference type="SUPFAM" id="SSF53335">
    <property type="entry name" value="S-adenosyl-L-methionine-dependent methyltransferases"/>
    <property type="match status" value="1"/>
</dbReference>
<feature type="binding site" evidence="4">
    <location>
        <position position="287"/>
    </location>
    <ligand>
        <name>S-adenosyl-L-methionine</name>
        <dbReference type="ChEBI" id="CHEBI:59789"/>
    </ligand>
</feature>
<dbReference type="PROSITE" id="PS50926">
    <property type="entry name" value="TRAM"/>
    <property type="match status" value="1"/>
</dbReference>
<dbReference type="FunFam" id="2.40.50.140:FF:000097">
    <property type="entry name" value="23S rRNA (uracil(1939)-C(5))-methyltransferase RlmD"/>
    <property type="match status" value="1"/>
</dbReference>
<sequence>MSKVQLPVHKNETVTGTVLDLTYQGNGVVKVDHYPIFVPNTLQGEEVTVKVTKVTKNFAWGKLISIEKKSPDRIDNPNWAYLQTGIAPLGNLTYPAQLKFKQRQIQELLEKAHLNLEVAETLGMDQPFGYRNKAQVPVRMVKGQPTTGFYKRGSHDLVPIEDFYIQDPAIDQTVLVVRDLLRKYQVPAYDEETHRGVIRTVMVRRGYYSHQVMVVLVTNGEHFPHVAEITRAISERVPGIKSIVQNVNDKRTNVILGTKNHLLWGEPTIHDTLLGIDFTISPLSFYQVNPQQTERLYQTAIENAGLDGSQTVIDAYCGIGTISLAVAKHAKHVYGVEIVPAAIADAKQNTANNGIENVTFVVGKAEEQFAKWQAEGLKPDVVIVDPPRKGLDAQLIEATGKMAPQKVIYVSCNPATLVRDLQRFAEQGYHVTKPIQPVDQFPQTTHVESVTLLERTQND</sequence>
<dbReference type="PANTHER" id="PTHR11061:SF30">
    <property type="entry name" value="TRNA (URACIL(54)-C(5))-METHYLTRANSFERASE"/>
    <property type="match status" value="1"/>
</dbReference>
<dbReference type="GO" id="GO:0070475">
    <property type="term" value="P:rRNA base methylation"/>
    <property type="evidence" value="ECO:0007669"/>
    <property type="project" value="TreeGrafter"/>
</dbReference>
<feature type="binding site" evidence="4">
    <location>
        <position position="316"/>
    </location>
    <ligand>
        <name>S-adenosyl-L-methionine</name>
        <dbReference type="ChEBI" id="CHEBI:59789"/>
    </ligand>
</feature>
<dbReference type="CDD" id="cd02440">
    <property type="entry name" value="AdoMet_MTases"/>
    <property type="match status" value="1"/>
</dbReference>
<feature type="domain" description="TRAM" evidence="6">
    <location>
        <begin position="7"/>
        <end position="65"/>
    </location>
</feature>
<feature type="active site" evidence="5">
    <location>
        <position position="412"/>
    </location>
</feature>
<dbReference type="SUPFAM" id="SSF50249">
    <property type="entry name" value="Nucleic acid-binding proteins"/>
    <property type="match status" value="1"/>
</dbReference>
<dbReference type="EMBL" id="CP121468">
    <property type="protein sequence ID" value="WFR88840.1"/>
    <property type="molecule type" value="Genomic_DNA"/>
</dbReference>
<evidence type="ECO:0000256" key="4">
    <source>
        <dbReference type="PROSITE-ProRule" id="PRU01024"/>
    </source>
</evidence>
<feature type="binding site" evidence="4">
    <location>
        <position position="385"/>
    </location>
    <ligand>
        <name>S-adenosyl-L-methionine</name>
        <dbReference type="ChEBI" id="CHEBI:59789"/>
    </ligand>
</feature>
<dbReference type="Gene3D" id="3.40.50.150">
    <property type="entry name" value="Vaccinia Virus protein VP39"/>
    <property type="match status" value="1"/>
</dbReference>
<dbReference type="Pfam" id="PF05958">
    <property type="entry name" value="tRNA_U5-meth_tr"/>
    <property type="match status" value="1"/>
</dbReference>
<dbReference type="Gene3D" id="2.40.50.1070">
    <property type="match status" value="1"/>
</dbReference>
<dbReference type="FunFam" id="2.40.50.1070:FF:000003">
    <property type="entry name" value="23S rRNA (Uracil-5-)-methyltransferase RumA"/>
    <property type="match status" value="1"/>
</dbReference>
<dbReference type="RefSeq" id="WP_278319058.1">
    <property type="nucleotide sequence ID" value="NZ_CP053314.1"/>
</dbReference>
<dbReference type="PROSITE" id="PS51687">
    <property type="entry name" value="SAM_MT_RNA_M5U"/>
    <property type="match status" value="1"/>
</dbReference>
<dbReference type="InterPro" id="IPR030390">
    <property type="entry name" value="MeTrfase_TrmA_AS"/>
</dbReference>
<keyword evidence="3 4" id="KW-0949">S-adenosyl-L-methionine</keyword>
<accession>A0AAJ5ZVV1</accession>
<keyword evidence="2 4" id="KW-0808">Transferase</keyword>
<dbReference type="EC" id="2.1.1.190" evidence="7"/>
<dbReference type="PANTHER" id="PTHR11061">
    <property type="entry name" value="RNA M5U METHYLTRANSFERASE"/>
    <property type="match status" value="1"/>
</dbReference>
<protein>
    <submittedName>
        <fullName evidence="7">23S rRNA (Uracil(1939)-C(5))-methyltransferase RlmD</fullName>
        <ecNumber evidence="7">2.1.1.190</ecNumber>
    </submittedName>
</protein>
<dbReference type="Proteomes" id="UP001218104">
    <property type="component" value="Chromosome"/>
</dbReference>
<dbReference type="PROSITE" id="PS01230">
    <property type="entry name" value="TRMA_1"/>
    <property type="match status" value="1"/>
</dbReference>
<dbReference type="InterPro" id="IPR002792">
    <property type="entry name" value="TRAM_dom"/>
</dbReference>
<evidence type="ECO:0000313" key="7">
    <source>
        <dbReference type="EMBL" id="WFR88840.1"/>
    </source>
</evidence>
<dbReference type="AlphaFoldDB" id="A0AAJ5ZVV1"/>
<evidence type="ECO:0000256" key="1">
    <source>
        <dbReference type="ARBA" id="ARBA00022603"/>
    </source>
</evidence>
<dbReference type="FunFam" id="3.40.50.150:FF:000009">
    <property type="entry name" value="23S rRNA (Uracil(1939)-C(5))-methyltransferase RlmD"/>
    <property type="match status" value="1"/>
</dbReference>
<feature type="binding site" evidence="4">
    <location>
        <position position="337"/>
    </location>
    <ligand>
        <name>S-adenosyl-L-methionine</name>
        <dbReference type="ChEBI" id="CHEBI:59789"/>
    </ligand>
</feature>
<dbReference type="PROSITE" id="PS01231">
    <property type="entry name" value="TRMA_2"/>
    <property type="match status" value="1"/>
</dbReference>
<dbReference type="Gene3D" id="2.40.50.140">
    <property type="entry name" value="Nucleic acid-binding proteins"/>
    <property type="match status" value="1"/>
</dbReference>
<gene>
    <name evidence="7" type="primary">rlmD</name>
    <name evidence="7" type="ORF">P8634_08695</name>
</gene>
<evidence type="ECO:0000259" key="6">
    <source>
        <dbReference type="PROSITE" id="PS50926"/>
    </source>
</evidence>
<dbReference type="InterPro" id="IPR012340">
    <property type="entry name" value="NA-bd_OB-fold"/>
</dbReference>
<evidence type="ECO:0000313" key="8">
    <source>
        <dbReference type="Proteomes" id="UP001218104"/>
    </source>
</evidence>
<feature type="active site" description="Nucleophile" evidence="4">
    <location>
        <position position="412"/>
    </location>
</feature>
<reference evidence="7" key="1">
    <citation type="submission" date="2023-04" db="EMBL/GenBank/DDBJ databases">
        <title>Genomic of Limosilactobacillus fermentum MSJK0025.</title>
        <authorList>
            <person name="Yang S."/>
        </authorList>
    </citation>
    <scope>NUCLEOTIDE SEQUENCE</scope>
    <source>
        <strain evidence="7">MSJK0025</strain>
    </source>
</reference>
<dbReference type="InterPro" id="IPR030391">
    <property type="entry name" value="MeTrfase_TrmA_CS"/>
</dbReference>
<dbReference type="NCBIfam" id="TIGR00479">
    <property type="entry name" value="rumA"/>
    <property type="match status" value="1"/>
</dbReference>
<dbReference type="GO" id="GO:0070041">
    <property type="term" value="F:rRNA (uridine-C5-)-methyltransferase activity"/>
    <property type="evidence" value="ECO:0007669"/>
    <property type="project" value="TreeGrafter"/>
</dbReference>
<name>A0AAJ5ZVV1_LIMFE</name>